<dbReference type="OrthoDB" id="9788959at2"/>
<sequence length="280" mass="32394">MKSILFPTDFTELSLNAFTYAMEYAQKSNSKLIVYHTYTAGDPLNEDAQAVYNKVDIQNFRSKKDKFPPFEKLIKNSKAGNLNVKYVVDEGTFVESLKKYILKKEDKIDLIIMGTQSSQNSLFNIFMETNTIKILEEISKPVIAIPEKAVFDGYLDNIVFLVDYKEDEIIPLGHVIEKSQEFNSKLHVIHFDLAHVESISPLMETFKQSLDLAHLNNVEFISIDSINLKKSLTEYCINNKIDMVCLINHKRNFYQRLFSFSLTEDLLNNFDIPIMAIYRD</sequence>
<proteinExistence type="inferred from homology"/>
<accession>A0A4R8MF03</accession>
<dbReference type="Proteomes" id="UP000294824">
    <property type="component" value="Unassembled WGS sequence"/>
</dbReference>
<organism evidence="3 5">
    <name type="scientific">Algibacter lectus</name>
    <dbReference type="NCBI Taxonomy" id="221126"/>
    <lineage>
        <taxon>Bacteria</taxon>
        <taxon>Pseudomonadati</taxon>
        <taxon>Bacteroidota</taxon>
        <taxon>Flavobacteriia</taxon>
        <taxon>Flavobacteriales</taxon>
        <taxon>Flavobacteriaceae</taxon>
        <taxon>Algibacter</taxon>
    </lineage>
</organism>
<dbReference type="PANTHER" id="PTHR46268">
    <property type="entry name" value="STRESS RESPONSE PROTEIN NHAX"/>
    <property type="match status" value="1"/>
</dbReference>
<dbReference type="Gene3D" id="3.40.50.12370">
    <property type="match status" value="1"/>
</dbReference>
<comment type="caution">
    <text evidence="3">The sequence shown here is derived from an EMBL/GenBank/DDBJ whole genome shotgun (WGS) entry which is preliminary data.</text>
</comment>
<reference evidence="3 5" key="1">
    <citation type="journal article" date="2014" name="Genome Announc.">
        <title>Draft Genome Sequences of Marine Flavobacterium Algibacter lectus Strains SS8 and NR4.</title>
        <authorList>
            <person name="Takatani N."/>
            <person name="Nakanishi M."/>
            <person name="Meirelles P."/>
            <person name="Mino S."/>
            <person name="Suda W."/>
            <person name="Oshima K."/>
            <person name="Hattori M."/>
            <person name="Ohkuma M."/>
            <person name="Hosokawa M."/>
            <person name="Miyashita K."/>
            <person name="Thompson F.L."/>
            <person name="Niwa A."/>
            <person name="Sawabe T."/>
            <person name="Sawabe T."/>
        </authorList>
    </citation>
    <scope>NUCLEOTIDE SEQUENCE [LARGE SCALE GENOMIC DNA]</scope>
    <source>
        <strain evidence="3 5">JCM 19300</strain>
    </source>
</reference>
<dbReference type="Pfam" id="PF00582">
    <property type="entry name" value="Usp"/>
    <property type="match status" value="1"/>
</dbReference>
<dbReference type="EMBL" id="SORL01000007">
    <property type="protein sequence ID" value="TDY63588.1"/>
    <property type="molecule type" value="Genomic_DNA"/>
</dbReference>
<accession>A0A090WAU6</accession>
<dbReference type="EMBL" id="BBNQ01000021">
    <property type="protein sequence ID" value="GAL64652.1"/>
    <property type="molecule type" value="Genomic_DNA"/>
</dbReference>
<dbReference type="CDD" id="cd00293">
    <property type="entry name" value="USP-like"/>
    <property type="match status" value="1"/>
</dbReference>
<reference evidence="4 6" key="2">
    <citation type="submission" date="2019-03" db="EMBL/GenBank/DDBJ databases">
        <title>Genomic Encyclopedia of Type Strains, Phase III (KMG-III): the genomes of soil and plant-associated and newly described type strains.</title>
        <authorList>
            <person name="Whitman W."/>
        </authorList>
    </citation>
    <scope>NUCLEOTIDE SEQUENCE [LARGE SCALE GENOMIC DNA]</scope>
    <source>
        <strain evidence="4 6">CECT 8301</strain>
    </source>
</reference>
<evidence type="ECO:0000313" key="4">
    <source>
        <dbReference type="EMBL" id="TDY63588.1"/>
    </source>
</evidence>
<feature type="domain" description="UspA" evidence="2">
    <location>
        <begin position="1"/>
        <end position="146"/>
    </location>
</feature>
<evidence type="ECO:0000256" key="1">
    <source>
        <dbReference type="ARBA" id="ARBA00008791"/>
    </source>
</evidence>
<dbReference type="Proteomes" id="UP000029644">
    <property type="component" value="Unassembled WGS sequence"/>
</dbReference>
<gene>
    <name evidence="4" type="ORF">DFQ06_0477</name>
    <name evidence="3" type="ORF">JCM19300_4468</name>
</gene>
<evidence type="ECO:0000313" key="3">
    <source>
        <dbReference type="EMBL" id="GAL64652.1"/>
    </source>
</evidence>
<evidence type="ECO:0000259" key="2">
    <source>
        <dbReference type="Pfam" id="PF00582"/>
    </source>
</evidence>
<dbReference type="SUPFAM" id="SSF52402">
    <property type="entry name" value="Adenine nucleotide alpha hydrolases-like"/>
    <property type="match status" value="2"/>
</dbReference>
<protein>
    <submittedName>
        <fullName evidence="4">Nucleotide-binding universal stress UspA family protein</fullName>
    </submittedName>
    <submittedName>
        <fullName evidence="3">UspA protein</fullName>
    </submittedName>
</protein>
<evidence type="ECO:0000313" key="6">
    <source>
        <dbReference type="Proteomes" id="UP000294824"/>
    </source>
</evidence>
<dbReference type="PANTHER" id="PTHR46268:SF22">
    <property type="entry name" value="SENSOR PROTEIN KDPD-RELATED"/>
    <property type="match status" value="1"/>
</dbReference>
<dbReference type="AlphaFoldDB" id="A0A090WAU6"/>
<comment type="similarity">
    <text evidence="1">Belongs to the universal stress protein A family.</text>
</comment>
<keyword evidence="6" id="KW-1185">Reference proteome</keyword>
<dbReference type="RefSeq" id="WP_042506478.1">
    <property type="nucleotide sequence ID" value="NZ_BBNQ01000021.1"/>
</dbReference>
<dbReference type="InterPro" id="IPR006016">
    <property type="entry name" value="UspA"/>
</dbReference>
<name>A0A090WAU6_9FLAO</name>
<evidence type="ECO:0000313" key="5">
    <source>
        <dbReference type="Proteomes" id="UP000029644"/>
    </source>
</evidence>